<dbReference type="AlphaFoldDB" id="B8C0T6"/>
<dbReference type="RefSeq" id="XP_002289586.1">
    <property type="nucleotide sequence ID" value="XM_002289550.1"/>
</dbReference>
<dbReference type="GeneID" id="7443856"/>
<sequence>IPLKRCESDCDNDGECSDGLICKQNDALEEVPGCSGSQTSGTDYCIDPSDWTHGTVFMPTGGWNDDWLYTEGLKVALVAGNNVIRAQIPLEGGYKAGPNIDHLVVEGQKISSSFSFRNPPHFMSKLDCTMLPRDVIC</sequence>
<dbReference type="Gene3D" id="2.60.120.260">
    <property type="entry name" value="Galactose-binding domain-like"/>
    <property type="match status" value="1"/>
</dbReference>
<dbReference type="Proteomes" id="UP000001449">
    <property type="component" value="Chromosome 4"/>
</dbReference>
<evidence type="ECO:0000313" key="1">
    <source>
        <dbReference type="EMBL" id="EED93123.1"/>
    </source>
</evidence>
<dbReference type="InParanoid" id="B8C0T6"/>
<feature type="non-terminal residue" evidence="1">
    <location>
        <position position="1"/>
    </location>
</feature>
<protein>
    <submittedName>
        <fullName evidence="1">Frustulin protein</fullName>
    </submittedName>
</protein>
<reference evidence="1 2" key="2">
    <citation type="journal article" date="2008" name="Nature">
        <title>The Phaeodactylum genome reveals the evolutionary history of diatom genomes.</title>
        <authorList>
            <person name="Bowler C."/>
            <person name="Allen A.E."/>
            <person name="Badger J.H."/>
            <person name="Grimwood J."/>
            <person name="Jabbari K."/>
            <person name="Kuo A."/>
            <person name="Maheswari U."/>
            <person name="Martens C."/>
            <person name="Maumus F."/>
            <person name="Otillar R.P."/>
            <person name="Rayko E."/>
            <person name="Salamov A."/>
            <person name="Vandepoele K."/>
            <person name="Beszteri B."/>
            <person name="Gruber A."/>
            <person name="Heijde M."/>
            <person name="Katinka M."/>
            <person name="Mock T."/>
            <person name="Valentin K."/>
            <person name="Verret F."/>
            <person name="Berges J.A."/>
            <person name="Brownlee C."/>
            <person name="Cadoret J.P."/>
            <person name="Chiovitti A."/>
            <person name="Choi C.J."/>
            <person name="Coesel S."/>
            <person name="De Martino A."/>
            <person name="Detter J.C."/>
            <person name="Durkin C."/>
            <person name="Falciatore A."/>
            <person name="Fournet J."/>
            <person name="Haruta M."/>
            <person name="Huysman M.J."/>
            <person name="Jenkins B.D."/>
            <person name="Jiroutova K."/>
            <person name="Jorgensen R.E."/>
            <person name="Joubert Y."/>
            <person name="Kaplan A."/>
            <person name="Kroger N."/>
            <person name="Kroth P.G."/>
            <person name="La Roche J."/>
            <person name="Lindquist E."/>
            <person name="Lommer M."/>
            <person name="Martin-Jezequel V."/>
            <person name="Lopez P.J."/>
            <person name="Lucas S."/>
            <person name="Mangogna M."/>
            <person name="McGinnis K."/>
            <person name="Medlin L.K."/>
            <person name="Montsant A."/>
            <person name="Oudot-Le Secq M.P."/>
            <person name="Napoli C."/>
            <person name="Obornik M."/>
            <person name="Parker M.S."/>
            <person name="Petit J.L."/>
            <person name="Porcel B.M."/>
            <person name="Poulsen N."/>
            <person name="Robison M."/>
            <person name="Rychlewski L."/>
            <person name="Rynearson T.A."/>
            <person name="Schmutz J."/>
            <person name="Shapiro H."/>
            <person name="Siaut M."/>
            <person name="Stanley M."/>
            <person name="Sussman M.R."/>
            <person name="Taylor A.R."/>
            <person name="Vardi A."/>
            <person name="von Dassow P."/>
            <person name="Vyverman W."/>
            <person name="Willis A."/>
            <person name="Wyrwicz L.S."/>
            <person name="Rokhsar D.S."/>
            <person name="Weissenbach J."/>
            <person name="Armbrust E.V."/>
            <person name="Green B.R."/>
            <person name="Van de Peer Y."/>
            <person name="Grigoriev I.V."/>
        </authorList>
    </citation>
    <scope>NUCLEOTIDE SEQUENCE [LARGE SCALE GENOMIC DNA]</scope>
    <source>
        <strain evidence="1 2">CCMP1335</strain>
    </source>
</reference>
<name>B8C0T6_THAPS</name>
<feature type="non-terminal residue" evidence="1">
    <location>
        <position position="137"/>
    </location>
</feature>
<reference evidence="1 2" key="1">
    <citation type="journal article" date="2004" name="Science">
        <title>The genome of the diatom Thalassiosira pseudonana: ecology, evolution, and metabolism.</title>
        <authorList>
            <person name="Armbrust E.V."/>
            <person name="Berges J.A."/>
            <person name="Bowler C."/>
            <person name="Green B.R."/>
            <person name="Martinez D."/>
            <person name="Putnam N.H."/>
            <person name="Zhou S."/>
            <person name="Allen A.E."/>
            <person name="Apt K.E."/>
            <person name="Bechner M."/>
            <person name="Brzezinski M.A."/>
            <person name="Chaal B.K."/>
            <person name="Chiovitti A."/>
            <person name="Davis A.K."/>
            <person name="Demarest M.S."/>
            <person name="Detter J.C."/>
            <person name="Glavina T."/>
            <person name="Goodstein D."/>
            <person name="Hadi M.Z."/>
            <person name="Hellsten U."/>
            <person name="Hildebrand M."/>
            <person name="Jenkins B.D."/>
            <person name="Jurka J."/>
            <person name="Kapitonov V.V."/>
            <person name="Kroger N."/>
            <person name="Lau W.W."/>
            <person name="Lane T.W."/>
            <person name="Larimer F.W."/>
            <person name="Lippmeier J.C."/>
            <person name="Lucas S."/>
            <person name="Medina M."/>
            <person name="Montsant A."/>
            <person name="Obornik M."/>
            <person name="Parker M.S."/>
            <person name="Palenik B."/>
            <person name="Pazour G.J."/>
            <person name="Richardson P.M."/>
            <person name="Rynearson T.A."/>
            <person name="Saito M.A."/>
            <person name="Schwartz D.C."/>
            <person name="Thamatrakoln K."/>
            <person name="Valentin K."/>
            <person name="Vardi A."/>
            <person name="Wilkerson F.P."/>
            <person name="Rokhsar D.S."/>
        </authorList>
    </citation>
    <scope>NUCLEOTIDE SEQUENCE [LARGE SCALE GENOMIC DNA]</scope>
    <source>
        <strain evidence="1 2">CCMP1335</strain>
    </source>
</reference>
<dbReference type="HOGENOM" id="CLU_1870598_0_0_1"/>
<dbReference type="EMBL" id="CM000641">
    <property type="protein sequence ID" value="EED93123.1"/>
    <property type="molecule type" value="Genomic_DNA"/>
</dbReference>
<dbReference type="KEGG" id="tps:THAPSDRAFT_261998"/>
<evidence type="ECO:0000313" key="2">
    <source>
        <dbReference type="Proteomes" id="UP000001449"/>
    </source>
</evidence>
<keyword evidence="2" id="KW-1185">Reference proteome</keyword>
<organism evidence="1 2">
    <name type="scientific">Thalassiosira pseudonana</name>
    <name type="common">Marine diatom</name>
    <name type="synonym">Cyclotella nana</name>
    <dbReference type="NCBI Taxonomy" id="35128"/>
    <lineage>
        <taxon>Eukaryota</taxon>
        <taxon>Sar</taxon>
        <taxon>Stramenopiles</taxon>
        <taxon>Ochrophyta</taxon>
        <taxon>Bacillariophyta</taxon>
        <taxon>Coscinodiscophyceae</taxon>
        <taxon>Thalassiosirophycidae</taxon>
        <taxon>Thalassiosirales</taxon>
        <taxon>Thalassiosiraceae</taxon>
        <taxon>Thalassiosira</taxon>
    </lineage>
</organism>
<gene>
    <name evidence="1" type="primary">FRU3</name>
    <name evidence="1" type="ORF">THAPSDRAFT_261998</name>
</gene>
<proteinExistence type="predicted"/>
<accession>B8C0T6</accession>
<dbReference type="PaxDb" id="35128-Thaps261998"/>